<keyword evidence="1" id="KW-1133">Transmembrane helix</keyword>
<dbReference type="EMBL" id="BMIQ01000002">
    <property type="protein sequence ID" value="GGD95449.1"/>
    <property type="molecule type" value="Genomic_DNA"/>
</dbReference>
<reference evidence="2" key="2">
    <citation type="submission" date="2020-09" db="EMBL/GenBank/DDBJ databases">
        <authorList>
            <person name="Sun Q."/>
            <person name="Zhou Y."/>
        </authorList>
    </citation>
    <scope>NUCLEOTIDE SEQUENCE</scope>
    <source>
        <strain evidence="2">CGMCC 1.15367</strain>
    </source>
</reference>
<evidence type="ECO:0000256" key="1">
    <source>
        <dbReference type="SAM" id="Phobius"/>
    </source>
</evidence>
<organism evidence="2 3">
    <name type="scientific">Aureimonas endophytica</name>
    <dbReference type="NCBI Taxonomy" id="2027858"/>
    <lineage>
        <taxon>Bacteria</taxon>
        <taxon>Pseudomonadati</taxon>
        <taxon>Pseudomonadota</taxon>
        <taxon>Alphaproteobacteria</taxon>
        <taxon>Hyphomicrobiales</taxon>
        <taxon>Aurantimonadaceae</taxon>
        <taxon>Aureimonas</taxon>
    </lineage>
</organism>
<sequence>MANSNNLFNEAIFVDPRNGDRRLPSTIASIMRRQRSGRTPRSAVAILLLPVAAVLRGLGIAAMRIAIFLNSAAGRGASRREDHAGKD</sequence>
<name>A0A917E1H4_9HYPH</name>
<reference evidence="2" key="1">
    <citation type="journal article" date="2014" name="Int. J. Syst. Evol. Microbiol.">
        <title>Complete genome sequence of Corynebacterium casei LMG S-19264T (=DSM 44701T), isolated from a smear-ripened cheese.</title>
        <authorList>
            <consortium name="US DOE Joint Genome Institute (JGI-PGF)"/>
            <person name="Walter F."/>
            <person name="Albersmeier A."/>
            <person name="Kalinowski J."/>
            <person name="Ruckert C."/>
        </authorList>
    </citation>
    <scope>NUCLEOTIDE SEQUENCE</scope>
    <source>
        <strain evidence="2">CGMCC 1.15367</strain>
    </source>
</reference>
<accession>A0A917E1H4</accession>
<keyword evidence="3" id="KW-1185">Reference proteome</keyword>
<evidence type="ECO:0000313" key="3">
    <source>
        <dbReference type="Proteomes" id="UP000644699"/>
    </source>
</evidence>
<keyword evidence="1" id="KW-0472">Membrane</keyword>
<keyword evidence="1" id="KW-0812">Transmembrane</keyword>
<protein>
    <submittedName>
        <fullName evidence="2">Uncharacterized protein</fullName>
    </submittedName>
</protein>
<dbReference type="Proteomes" id="UP000644699">
    <property type="component" value="Unassembled WGS sequence"/>
</dbReference>
<comment type="caution">
    <text evidence="2">The sequence shown here is derived from an EMBL/GenBank/DDBJ whole genome shotgun (WGS) entry which is preliminary data.</text>
</comment>
<evidence type="ECO:0000313" key="2">
    <source>
        <dbReference type="EMBL" id="GGD95449.1"/>
    </source>
</evidence>
<dbReference type="AlphaFoldDB" id="A0A917E1H4"/>
<proteinExistence type="predicted"/>
<feature type="transmembrane region" description="Helical" evidence="1">
    <location>
        <begin position="42"/>
        <end position="69"/>
    </location>
</feature>
<gene>
    <name evidence="2" type="ORF">GCM10011390_12750</name>
</gene>